<dbReference type="SMART" id="SM00855">
    <property type="entry name" value="PGAM"/>
    <property type="match status" value="1"/>
</dbReference>
<dbReference type="Proteomes" id="UP000037405">
    <property type="component" value="Unassembled WGS sequence"/>
</dbReference>
<reference evidence="2" key="1">
    <citation type="submission" date="2015-07" db="EMBL/GenBank/DDBJ databases">
        <title>Fjat-14235 jcm11544.</title>
        <authorList>
            <person name="Liu B."/>
            <person name="Wang J."/>
            <person name="Zhu Y."/>
            <person name="Liu G."/>
            <person name="Chen Q."/>
            <person name="Chen Z."/>
            <person name="Lan J."/>
            <person name="Che J."/>
            <person name="Ge C."/>
            <person name="Shi H."/>
            <person name="Pan Z."/>
            <person name="Liu X."/>
        </authorList>
    </citation>
    <scope>NUCLEOTIDE SEQUENCE [LARGE SCALE GENOMIC DNA]</scope>
    <source>
        <strain evidence="2">JCM 11544</strain>
    </source>
</reference>
<dbReference type="EMBL" id="LGUE01000004">
    <property type="protein sequence ID" value="KON85042.1"/>
    <property type="molecule type" value="Genomic_DNA"/>
</dbReference>
<evidence type="ECO:0000313" key="2">
    <source>
        <dbReference type="Proteomes" id="UP000037405"/>
    </source>
</evidence>
<dbReference type="PANTHER" id="PTHR48100">
    <property type="entry name" value="BROAD-SPECIFICITY PHOSPHATASE YOR283W-RELATED"/>
    <property type="match status" value="1"/>
</dbReference>
<dbReference type="InterPro" id="IPR050275">
    <property type="entry name" value="PGM_Phosphatase"/>
</dbReference>
<dbReference type="PANTHER" id="PTHR48100:SF59">
    <property type="entry name" value="ADENOSYLCOBALAMIN_ALPHA-RIBAZOLE PHOSPHATASE"/>
    <property type="match status" value="1"/>
</dbReference>
<proteinExistence type="predicted"/>
<dbReference type="OrthoDB" id="2185101at2"/>
<protein>
    <submittedName>
        <fullName evidence="1">Phosphoglycerate mutase</fullName>
    </submittedName>
</protein>
<dbReference type="Gene3D" id="3.40.50.1240">
    <property type="entry name" value="Phosphoglycerate mutase-like"/>
    <property type="match status" value="1"/>
</dbReference>
<evidence type="ECO:0000313" key="1">
    <source>
        <dbReference type="EMBL" id="KON85042.1"/>
    </source>
</evidence>
<name>A0A0M0G688_9BACI</name>
<dbReference type="Pfam" id="PF00300">
    <property type="entry name" value="His_Phos_1"/>
    <property type="match status" value="1"/>
</dbReference>
<organism evidence="1 2">
    <name type="scientific">Rossellomorea marisflavi</name>
    <dbReference type="NCBI Taxonomy" id="189381"/>
    <lineage>
        <taxon>Bacteria</taxon>
        <taxon>Bacillati</taxon>
        <taxon>Bacillota</taxon>
        <taxon>Bacilli</taxon>
        <taxon>Bacillales</taxon>
        <taxon>Bacillaceae</taxon>
        <taxon>Rossellomorea</taxon>
    </lineage>
</organism>
<keyword evidence="2" id="KW-1185">Reference proteome</keyword>
<sequence>MNTIIYLIRHGDSPKTGEVERLRGLSEKGQADAERVTELLKDEGIDVFVSSPYKRAVLTIEELASLSGKAVLLYEELKERMFSSGVNRMADAELYPLLEKSFKNPHYSLPGAESNAGCQVRAVEVIKELLSRYQGHKIAVGTHGAVMTLMMQHFDERVGLDFLLGTSKPDIYKLTFDGEELIEVERLWDPVPRTS</sequence>
<dbReference type="InterPro" id="IPR029033">
    <property type="entry name" value="His_PPase_superfam"/>
</dbReference>
<gene>
    <name evidence="1" type="ORF">AF331_13715</name>
</gene>
<dbReference type="SUPFAM" id="SSF53254">
    <property type="entry name" value="Phosphoglycerate mutase-like"/>
    <property type="match status" value="1"/>
</dbReference>
<dbReference type="PATRIC" id="fig|189381.12.peg.2806"/>
<dbReference type="RefSeq" id="WP_053428643.1">
    <property type="nucleotide sequence ID" value="NZ_LGUE01000004.1"/>
</dbReference>
<dbReference type="InterPro" id="IPR013078">
    <property type="entry name" value="His_Pase_superF_clade-1"/>
</dbReference>
<comment type="caution">
    <text evidence="1">The sequence shown here is derived from an EMBL/GenBank/DDBJ whole genome shotgun (WGS) entry which is preliminary data.</text>
</comment>
<dbReference type="AlphaFoldDB" id="A0A0M0G688"/>
<dbReference type="GO" id="GO:0005737">
    <property type="term" value="C:cytoplasm"/>
    <property type="evidence" value="ECO:0007669"/>
    <property type="project" value="TreeGrafter"/>
</dbReference>
<accession>A0A0M0G688</accession>
<dbReference type="STRING" id="189381.GCA_900166615_01180"/>
<dbReference type="GO" id="GO:0016791">
    <property type="term" value="F:phosphatase activity"/>
    <property type="evidence" value="ECO:0007669"/>
    <property type="project" value="TreeGrafter"/>
</dbReference>
<dbReference type="CDD" id="cd07067">
    <property type="entry name" value="HP_PGM_like"/>
    <property type="match status" value="1"/>
</dbReference>